<dbReference type="SUPFAM" id="SSF81296">
    <property type="entry name" value="E set domains"/>
    <property type="match status" value="3"/>
</dbReference>
<keyword evidence="4" id="KW-0325">Glycoprotein</keyword>
<dbReference type="Pfam" id="PF01833">
    <property type="entry name" value="TIG"/>
    <property type="match status" value="2"/>
</dbReference>
<comment type="subcellular location">
    <subcellularLocation>
        <location evidence="1">Cell membrane</location>
    </subcellularLocation>
</comment>
<dbReference type="InterPro" id="IPR014756">
    <property type="entry name" value="Ig_E-set"/>
</dbReference>
<dbReference type="InterPro" id="IPR055401">
    <property type="entry name" value="CEMIP_beta-hel_dom"/>
</dbReference>
<dbReference type="InterPro" id="IPR013783">
    <property type="entry name" value="Ig-like_fold"/>
</dbReference>
<evidence type="ECO:0000256" key="4">
    <source>
        <dbReference type="ARBA" id="ARBA00023180"/>
    </source>
</evidence>
<dbReference type="SUPFAM" id="SSF51126">
    <property type="entry name" value="Pectin lyase-like"/>
    <property type="match status" value="1"/>
</dbReference>
<organism evidence="6 7">
    <name type="scientific">Clarias magur</name>
    <name type="common">Asian catfish</name>
    <name type="synonym">Macropteronotus magur</name>
    <dbReference type="NCBI Taxonomy" id="1594786"/>
    <lineage>
        <taxon>Eukaryota</taxon>
        <taxon>Metazoa</taxon>
        <taxon>Chordata</taxon>
        <taxon>Craniata</taxon>
        <taxon>Vertebrata</taxon>
        <taxon>Euteleostomi</taxon>
        <taxon>Actinopterygii</taxon>
        <taxon>Neopterygii</taxon>
        <taxon>Teleostei</taxon>
        <taxon>Ostariophysi</taxon>
        <taxon>Siluriformes</taxon>
        <taxon>Clariidae</taxon>
        <taxon>Clarias</taxon>
    </lineage>
</organism>
<dbReference type="EMBL" id="QNUK01000116">
    <property type="protein sequence ID" value="KAF5901267.1"/>
    <property type="molecule type" value="Genomic_DNA"/>
</dbReference>
<dbReference type="PROSITE" id="PS51484">
    <property type="entry name" value="G8"/>
    <property type="match status" value="2"/>
</dbReference>
<evidence type="ECO:0000259" key="5">
    <source>
        <dbReference type="PROSITE" id="PS51484"/>
    </source>
</evidence>
<dbReference type="GO" id="GO:0007399">
    <property type="term" value="P:nervous system development"/>
    <property type="evidence" value="ECO:0007669"/>
    <property type="project" value="UniProtKB-ARBA"/>
</dbReference>
<name>A0A8J4UPN3_CLAMG</name>
<sequence length="1634" mass="178730">MIAFKGWSVVTPVQEVQIVSISSDCFSLDTCDYTYYSLAYGEDRTGPIPVSAPAQVLQDELNALWSIKPDTVTVTKQQLDKQSQYTITFNSSRAVITKRRPPALSDSGRFIKRFSVQKLTNSSDVSYKITVSSYNCAFDFPLLQIGFLQEIYDSEDLLVLAQDTATATVSRLQRASPPLSGTFSVEIFGQIVKDLPVNISADDLKYALQGIPDLGLLSVNSTADCKGYLWEIKWLTLPGNQPLLQINDSGVVGVNATVKAQVKQQGGLLKQSIVGDFLRVPTNKTQVQVFINGIPSMCSGDCGFTWTQSETPIVTNIDPVQGASALGTVLTIQGLGFAEQATVQIGNSQCLVLQVTRNRVLTIIGTNFGDQIQGCSVLVGGVVCELQQWTSTIITCLLPTLPVGLYDINIIVGNQGYPLISSGVNTTIEYILRVTSISPQYGSLYGGTTVTITGSGFSPVLEDNKVTLGFFSYCFTAPGVYYYSSGYIDSANQNSMQGAVIVRPLEERSTEPNITVAGFQAVWYQGGTLIFDEADIELQAENILITDGGVLQIGTEDKPFQHKAIITLHGHIRAPELPVYGAKTLGIREGVLDLHGIPIPITWTCLAQTANSGSNTLILMDAVTWNVGDEIVIASTGDRLSQGQNEVKKIASVSPDGLTLTLTNPLNYNHLGLNITLPDGTVFEARAEVGVLTRNIVVRGAINTEWSDKIQACPDGFDPGEFATQTCFQGRFGEEIGSDQFGGCIMFHAPQPGKNLAIGRIEYVEIFNAGQAYRLGRYPIHWHLMGDINFKSYVRGCAIHQTYNRAVTIHNTHRLLVEHNVIYNIMGGAFFIEDGIETGNVLQYNLAVFVRQSTSLLNDDVTPAGYWVTNPNNTIRHNAATGGTHFGFWYRMHDHPDGPSYDGNVCQKMVRLGEFYNNTAHSQGWFGLWIFQDFFPTRDGTCSSTIPQPAVFRKLTSWNNQKGAEWVNVGAVQFNDFLMVNNEVAGVETKRIIQQYVSGWGVDRGAGILNSTIVGHVDELGLGGKYCTSHGIVLPLDDGMSVLNTTFINFDRPGCAVIGVTTIQGTSGNFSGGWSVQFSGIHYYQSPNKATFRWEHEVILMDLDGTLTGNPNYKVVPKSNLLDPVHCSDNASWSIGFPGTVCDNTVSFHRLGINSSLPSSLLFKDLILTNTYGSSVVPFADKLITHRAGWMALLPSNQMYNWYFRNALQISNISYSAVFYGFQPQDYVIINHNLTQSPDWVSVVDNRNGSANPLNSSVNINGDWYMDKSSNNLFYIVSGKTSASKRRRRNSVDRSTTDFPVAFKVYNCLFLNCAPPSVNATTLPSRRPANYIAWSNQSFWQSSSENNFTVPQAGANVIIPAGKWVVLDTPVPPLNNLTVMGALEIPDNMNNTSNRSTSSPPQNNIVLNATYISILGGRLIAGWPDQPFSGQLQIILRGNQHTPEWPLPDGQNQGSKVLGVFGSLELYGMPHRVYHTKLATTAWAGSNALSLKDAVDWKAGDEIVLSTTSYDPQQTETHTISAVSNNGLTLILDQPLSYTHIAENYTVPGTSSGYILAGDVGLLSRNIKIIGGEYPDLYTESFGARVLVGSFSAGGINYKGKAQIRNVEFYHTGQEGWPDNTDPRYSVAFLYLGM</sequence>
<evidence type="ECO:0000256" key="1">
    <source>
        <dbReference type="ARBA" id="ARBA00004236"/>
    </source>
</evidence>
<dbReference type="InterPro" id="IPR019316">
    <property type="entry name" value="G8_domain"/>
</dbReference>
<dbReference type="Proteomes" id="UP000727407">
    <property type="component" value="Unassembled WGS sequence"/>
</dbReference>
<evidence type="ECO:0000313" key="7">
    <source>
        <dbReference type="Proteomes" id="UP000727407"/>
    </source>
</evidence>
<evidence type="ECO:0000256" key="2">
    <source>
        <dbReference type="ARBA" id="ARBA00022475"/>
    </source>
</evidence>
<dbReference type="InterPro" id="IPR052387">
    <property type="entry name" value="Fibrocystin"/>
</dbReference>
<comment type="caution">
    <text evidence="6">The sequence shown here is derived from an EMBL/GenBank/DDBJ whole genome shotgun (WGS) entry which is preliminary data.</text>
</comment>
<evidence type="ECO:0000313" key="6">
    <source>
        <dbReference type="EMBL" id="KAF5901267.1"/>
    </source>
</evidence>
<gene>
    <name evidence="6" type="primary">pkhd1l1</name>
    <name evidence="6" type="ORF">DAT39_009005</name>
</gene>
<proteinExistence type="predicted"/>
<dbReference type="InterPro" id="IPR002909">
    <property type="entry name" value="IPT_dom"/>
</dbReference>
<feature type="domain" description="G8" evidence="5">
    <location>
        <begin position="1338"/>
        <end position="1480"/>
    </location>
</feature>
<dbReference type="PANTHER" id="PTHR46769">
    <property type="entry name" value="POLYCYSTIC KIDNEY AND HEPATIC DISEASE 1 (AUTOSOMAL RECESSIVE)-LIKE 1"/>
    <property type="match status" value="1"/>
</dbReference>
<dbReference type="OrthoDB" id="120976at2759"/>
<dbReference type="GO" id="GO:0005886">
    <property type="term" value="C:plasma membrane"/>
    <property type="evidence" value="ECO:0007669"/>
    <property type="project" value="UniProtKB-SubCell"/>
</dbReference>
<feature type="domain" description="G8" evidence="5">
    <location>
        <begin position="485"/>
        <end position="608"/>
    </location>
</feature>
<accession>A0A8J4UPN3</accession>
<dbReference type="Gene3D" id="2.60.40.10">
    <property type="entry name" value="Immunoglobulins"/>
    <property type="match status" value="3"/>
</dbReference>
<dbReference type="PANTHER" id="PTHR46769:SF2">
    <property type="entry name" value="FIBROCYSTIN-L ISOFORM 2 PRECURSOR-RELATED"/>
    <property type="match status" value="1"/>
</dbReference>
<keyword evidence="2" id="KW-1003">Cell membrane</keyword>
<dbReference type="InterPro" id="IPR011050">
    <property type="entry name" value="Pectin_lyase_fold/virulence"/>
</dbReference>
<feature type="non-terminal residue" evidence="6">
    <location>
        <position position="1"/>
    </location>
</feature>
<dbReference type="Pfam" id="PF10162">
    <property type="entry name" value="G8"/>
    <property type="match status" value="2"/>
</dbReference>
<keyword evidence="7" id="KW-1185">Reference proteome</keyword>
<keyword evidence="2" id="KW-0472">Membrane</keyword>
<protein>
    <submittedName>
        <fullName evidence="6">Fibrocystin-L isoform X1</fullName>
    </submittedName>
</protein>
<dbReference type="CDD" id="cd00603">
    <property type="entry name" value="IPT_PCSR"/>
    <property type="match status" value="2"/>
</dbReference>
<dbReference type="Pfam" id="PF24606">
    <property type="entry name" value="CEMIP_beta-hel"/>
    <property type="match status" value="1"/>
</dbReference>
<dbReference type="SMART" id="SM01225">
    <property type="entry name" value="G8"/>
    <property type="match status" value="2"/>
</dbReference>
<reference evidence="6" key="1">
    <citation type="submission" date="2020-07" db="EMBL/GenBank/DDBJ databases">
        <title>Clarias magur genome sequencing, assembly and annotation.</title>
        <authorList>
            <person name="Kushwaha B."/>
            <person name="Kumar R."/>
            <person name="Das P."/>
            <person name="Joshi C.G."/>
            <person name="Kumar D."/>
            <person name="Nagpure N.S."/>
            <person name="Pandey M."/>
            <person name="Agarwal S."/>
            <person name="Srivastava S."/>
            <person name="Singh M."/>
            <person name="Sahoo L."/>
            <person name="Jayasankar P."/>
            <person name="Meher P.K."/>
            <person name="Koringa P.G."/>
            <person name="Iquebal M.A."/>
            <person name="Das S.P."/>
            <person name="Bit A."/>
            <person name="Patnaik S."/>
            <person name="Patel N."/>
            <person name="Shah T.M."/>
            <person name="Hinsu A."/>
            <person name="Jena J.K."/>
        </authorList>
    </citation>
    <scope>NUCLEOTIDE SEQUENCE</scope>
    <source>
        <strain evidence="6">CIFAMagur01</strain>
        <tissue evidence="6">Testis</tissue>
    </source>
</reference>
<evidence type="ECO:0000256" key="3">
    <source>
        <dbReference type="ARBA" id="ARBA00022729"/>
    </source>
</evidence>
<keyword evidence="3" id="KW-0732">Signal</keyword>